<keyword evidence="1" id="KW-0732">Signal</keyword>
<dbReference type="Proteomes" id="UP000307378">
    <property type="component" value="Unassembled WGS sequence"/>
</dbReference>
<dbReference type="EMBL" id="STGU01000003">
    <property type="protein sequence ID" value="THV37590.1"/>
    <property type="molecule type" value="Genomic_DNA"/>
</dbReference>
<evidence type="ECO:0000313" key="4">
    <source>
        <dbReference type="Proteomes" id="UP000307378"/>
    </source>
</evidence>
<reference evidence="3 4" key="1">
    <citation type="submission" date="2019-04" db="EMBL/GenBank/DDBJ databases">
        <title>genome sequence of strain W3.</title>
        <authorList>
            <person name="Gao J."/>
            <person name="Sun J."/>
        </authorList>
    </citation>
    <scope>NUCLEOTIDE SEQUENCE [LARGE SCALE GENOMIC DNA]</scope>
    <source>
        <strain evidence="3 4">W3</strain>
    </source>
</reference>
<dbReference type="AlphaFoldDB" id="A0A4S8Q0W5"/>
<proteinExistence type="predicted"/>
<evidence type="ECO:0000259" key="2">
    <source>
        <dbReference type="Pfam" id="PF05901"/>
    </source>
</evidence>
<sequence length="84" mass="9194">MSISRWSCSLILLLFAQAEPLAHAQTTAFEVAARSCKQVSSCEEAVILWCSGYRRADGDNDGIPCENVCSTVDQVNEIRRVIGC</sequence>
<evidence type="ECO:0000256" key="1">
    <source>
        <dbReference type="SAM" id="SignalP"/>
    </source>
</evidence>
<gene>
    <name evidence="3" type="ORF">FAA86_06485</name>
</gene>
<organism evidence="3 4">
    <name type="scientific">Rhizobium rosettiformans W3</name>
    <dbReference type="NCBI Taxonomy" id="538378"/>
    <lineage>
        <taxon>Bacteria</taxon>
        <taxon>Pseudomonadati</taxon>
        <taxon>Pseudomonadota</taxon>
        <taxon>Alphaproteobacteria</taxon>
        <taxon>Hyphomicrobiales</taxon>
        <taxon>Rhizobiaceae</taxon>
        <taxon>Rhizobium/Agrobacterium group</taxon>
        <taxon>Rhizobium</taxon>
    </lineage>
</organism>
<feature type="chain" id="PRO_5020970413" evidence="1">
    <location>
        <begin position="25"/>
        <end position="84"/>
    </location>
</feature>
<name>A0A4S8Q0W5_9HYPH</name>
<dbReference type="Pfam" id="PF05901">
    <property type="entry name" value="Excalibur"/>
    <property type="match status" value="1"/>
</dbReference>
<comment type="caution">
    <text evidence="3">The sequence shown here is derived from an EMBL/GenBank/DDBJ whole genome shotgun (WGS) entry which is preliminary data.</text>
</comment>
<dbReference type="InterPro" id="IPR008613">
    <property type="entry name" value="Excalibur_Ca-bd_domain"/>
</dbReference>
<feature type="domain" description="Excalibur calcium-binding" evidence="2">
    <location>
        <begin position="34"/>
        <end position="66"/>
    </location>
</feature>
<protein>
    <submittedName>
        <fullName evidence="3">Excalibur calcium-binding domain-containing protein</fullName>
    </submittedName>
</protein>
<evidence type="ECO:0000313" key="3">
    <source>
        <dbReference type="EMBL" id="THV37590.1"/>
    </source>
</evidence>
<accession>A0A4S8Q0W5</accession>
<feature type="signal peptide" evidence="1">
    <location>
        <begin position="1"/>
        <end position="24"/>
    </location>
</feature>